<dbReference type="GO" id="GO:0006364">
    <property type="term" value="P:rRNA processing"/>
    <property type="evidence" value="ECO:0007669"/>
    <property type="project" value="UniProtKB-KW"/>
</dbReference>
<dbReference type="InterPro" id="IPR012677">
    <property type="entry name" value="Nucleotide-bd_a/b_plait_sf"/>
</dbReference>
<keyword evidence="8" id="KW-0687">Ribonucleoprotein</keyword>
<dbReference type="CDD" id="cd12568">
    <property type="entry name" value="RRM3_MRD1"/>
    <property type="match status" value="1"/>
</dbReference>
<evidence type="ECO:0000256" key="4">
    <source>
        <dbReference type="ARBA" id="ARBA00022552"/>
    </source>
</evidence>
<comment type="function">
    <text evidence="9">Involved in pre-rRNA processing.</text>
</comment>
<keyword evidence="6 10" id="KW-0694">RNA-binding</keyword>
<dbReference type="FunFam" id="3.30.70.330:FF:000452">
    <property type="entry name" value="Multiple RNA-binding domain-containing protein 1"/>
    <property type="match status" value="1"/>
</dbReference>
<feature type="domain" description="RRM" evidence="13">
    <location>
        <begin position="485"/>
        <end position="557"/>
    </location>
</feature>
<evidence type="ECO:0000256" key="3">
    <source>
        <dbReference type="ARBA" id="ARBA00013428"/>
    </source>
</evidence>
<dbReference type="InterPro" id="IPR000504">
    <property type="entry name" value="RRM_dom"/>
</dbReference>
<keyword evidence="7" id="KW-0539">Nucleus</keyword>
<evidence type="ECO:0000256" key="2">
    <source>
        <dbReference type="ARBA" id="ARBA00008033"/>
    </source>
</evidence>
<comment type="subcellular location">
    <subcellularLocation>
        <location evidence="1">Nucleus</location>
    </subcellularLocation>
</comment>
<gene>
    <name evidence="14" type="ORF">BO71DRAFT_397128</name>
</gene>
<dbReference type="PROSITE" id="PS50102">
    <property type="entry name" value="RRM"/>
    <property type="match status" value="5"/>
</dbReference>
<evidence type="ECO:0000256" key="8">
    <source>
        <dbReference type="ARBA" id="ARBA00023274"/>
    </source>
</evidence>
<evidence type="ECO:0000256" key="1">
    <source>
        <dbReference type="ARBA" id="ARBA00004123"/>
    </source>
</evidence>
<keyword evidence="4" id="KW-0698">rRNA processing</keyword>
<feature type="domain" description="RRM" evidence="13">
    <location>
        <begin position="598"/>
        <end position="681"/>
    </location>
</feature>
<evidence type="ECO:0000256" key="9">
    <source>
        <dbReference type="ARBA" id="ARBA00057379"/>
    </source>
</evidence>
<reference evidence="14 15" key="1">
    <citation type="submission" date="2018-02" db="EMBL/GenBank/DDBJ databases">
        <title>The genomes of Aspergillus section Nigri reveals drivers in fungal speciation.</title>
        <authorList>
            <consortium name="DOE Joint Genome Institute"/>
            <person name="Vesth T.C."/>
            <person name="Nybo J."/>
            <person name="Theobald S."/>
            <person name="Brandl J."/>
            <person name="Frisvad J.C."/>
            <person name="Nielsen K.F."/>
            <person name="Lyhne E.K."/>
            <person name="Kogle M.E."/>
            <person name="Kuo A."/>
            <person name="Riley R."/>
            <person name="Clum A."/>
            <person name="Nolan M."/>
            <person name="Lipzen A."/>
            <person name="Salamov A."/>
            <person name="Henrissat B."/>
            <person name="Wiebenga A."/>
            <person name="De vries R.P."/>
            <person name="Grigoriev I.V."/>
            <person name="Mortensen U.H."/>
            <person name="Andersen M.R."/>
            <person name="Baker S.E."/>
        </authorList>
    </citation>
    <scope>NUCLEOTIDE SEQUENCE [LARGE SCALE GENOMIC DNA]</scope>
    <source>
        <strain evidence="14 15">CBS 707.79</strain>
    </source>
</reference>
<feature type="compositionally biased region" description="Acidic residues" evidence="12">
    <location>
        <begin position="201"/>
        <end position="213"/>
    </location>
</feature>
<protein>
    <recommendedName>
        <fullName evidence="3">Multiple RNA-binding domain-containing protein 1</fullName>
    </recommendedName>
</protein>
<evidence type="ECO:0000313" key="15">
    <source>
        <dbReference type="Proteomes" id="UP000247810"/>
    </source>
</evidence>
<evidence type="ECO:0000256" key="12">
    <source>
        <dbReference type="SAM" id="MobiDB-lite"/>
    </source>
</evidence>
<evidence type="ECO:0000259" key="13">
    <source>
        <dbReference type="PROSITE" id="PS50102"/>
    </source>
</evidence>
<dbReference type="GO" id="GO:1990904">
    <property type="term" value="C:ribonucleoprotein complex"/>
    <property type="evidence" value="ECO:0007669"/>
    <property type="project" value="UniProtKB-KW"/>
</dbReference>
<feature type="domain" description="RRM" evidence="13">
    <location>
        <begin position="4"/>
        <end position="76"/>
    </location>
</feature>
<dbReference type="SUPFAM" id="SSF54928">
    <property type="entry name" value="RNA-binding domain, RBD"/>
    <property type="match status" value="3"/>
</dbReference>
<comment type="similarity">
    <text evidence="2">Belongs to the RRM MRD1 family.</text>
</comment>
<feature type="region of interest" description="Disordered" evidence="12">
    <location>
        <begin position="80"/>
        <end position="111"/>
    </location>
</feature>
<dbReference type="FunFam" id="3.30.70.330:FF:000247">
    <property type="entry name" value="Multiple RNA-binding domain-containing protein 1"/>
    <property type="match status" value="1"/>
</dbReference>
<name>A0A319DY37_9EURO</name>
<dbReference type="Proteomes" id="UP000247810">
    <property type="component" value="Unassembled WGS sequence"/>
</dbReference>
<organism evidence="14 15">
    <name type="scientific">Aspergillus ellipticus CBS 707.79</name>
    <dbReference type="NCBI Taxonomy" id="1448320"/>
    <lineage>
        <taxon>Eukaryota</taxon>
        <taxon>Fungi</taxon>
        <taxon>Dikarya</taxon>
        <taxon>Ascomycota</taxon>
        <taxon>Pezizomycotina</taxon>
        <taxon>Eurotiomycetes</taxon>
        <taxon>Eurotiomycetidae</taxon>
        <taxon>Eurotiales</taxon>
        <taxon>Aspergillaceae</taxon>
        <taxon>Aspergillus</taxon>
        <taxon>Aspergillus subgen. Circumdati</taxon>
    </lineage>
</organism>
<dbReference type="SMART" id="SM00360">
    <property type="entry name" value="RRM"/>
    <property type="match status" value="5"/>
</dbReference>
<feature type="region of interest" description="Disordered" evidence="12">
    <location>
        <begin position="124"/>
        <end position="213"/>
    </location>
</feature>
<dbReference type="Gene3D" id="3.30.70.330">
    <property type="match status" value="5"/>
</dbReference>
<dbReference type="AlphaFoldDB" id="A0A319DY37"/>
<evidence type="ECO:0000256" key="7">
    <source>
        <dbReference type="ARBA" id="ARBA00023242"/>
    </source>
</evidence>
<evidence type="ECO:0000256" key="11">
    <source>
        <dbReference type="SAM" id="Coils"/>
    </source>
</evidence>
<proteinExistence type="inferred from homology"/>
<dbReference type="InterPro" id="IPR034482">
    <property type="entry name" value="Mrd1_RRM3"/>
</dbReference>
<dbReference type="GO" id="GO:0005634">
    <property type="term" value="C:nucleus"/>
    <property type="evidence" value="ECO:0007669"/>
    <property type="project" value="UniProtKB-SubCell"/>
</dbReference>
<dbReference type="EMBL" id="KZ825838">
    <property type="protein sequence ID" value="PYH96373.1"/>
    <property type="molecule type" value="Genomic_DNA"/>
</dbReference>
<dbReference type="FunFam" id="3.30.70.330:FF:000459">
    <property type="entry name" value="Multiple RNA-binding domain-containing protein 1"/>
    <property type="match status" value="1"/>
</dbReference>
<feature type="compositionally biased region" description="Basic and acidic residues" evidence="12">
    <location>
        <begin position="80"/>
        <end position="91"/>
    </location>
</feature>
<evidence type="ECO:0000313" key="14">
    <source>
        <dbReference type="EMBL" id="PYH96373.1"/>
    </source>
</evidence>
<dbReference type="GO" id="GO:0003723">
    <property type="term" value="F:RNA binding"/>
    <property type="evidence" value="ECO:0007669"/>
    <property type="project" value="UniProtKB-UniRule"/>
</dbReference>
<keyword evidence="15" id="KW-1185">Reference proteome</keyword>
<feature type="domain" description="RRM" evidence="13">
    <location>
        <begin position="303"/>
        <end position="381"/>
    </location>
</feature>
<dbReference type="InterPro" id="IPR035979">
    <property type="entry name" value="RBD_domain_sf"/>
</dbReference>
<dbReference type="Pfam" id="PF00076">
    <property type="entry name" value="RRM_1"/>
    <property type="match status" value="5"/>
</dbReference>
<feature type="coiled-coil region" evidence="11">
    <location>
        <begin position="775"/>
        <end position="802"/>
    </location>
</feature>
<dbReference type="VEuPathDB" id="FungiDB:BO71DRAFT_397128"/>
<keyword evidence="5" id="KW-0677">Repeat</keyword>
<dbReference type="OrthoDB" id="439639at2759"/>
<feature type="domain" description="RRM" evidence="13">
    <location>
        <begin position="703"/>
        <end position="780"/>
    </location>
</feature>
<evidence type="ECO:0000256" key="10">
    <source>
        <dbReference type="PROSITE-ProRule" id="PRU00176"/>
    </source>
</evidence>
<keyword evidence="11" id="KW-0175">Coiled coil</keyword>
<sequence>MESTRVFVSGLPPTFSDEQLRKHFATRFQVTDAHVLPKRRIGFVGFKSHEVAQQAVSYFNKTYMKMSKISVDIAKPIDAEPSHKAGRRDNQDVGTDATGAPLKRKRDGDAPQDARLQEYMSVMQHSSKTKTWANDDDVPKPAQNDSPAKQPAEEEEQPQELTYAQRKKAKLGDDYVPSREVPTTVQEDHVSTEPMVVDASGEGDTEPPAEQDDTVVQAEEQPVSDADWLRSKTSRLLGLLDEDEQADFGAAPQEEKPAPVEVVDDTNADSREAQFVAPPATNTSKTVKEPEVDMNIENIRLSARLFLRNLAFDTKESDLQPLFAPFGRIEEIHVAFDTRHNTSKGFAYVQFLDADSAVEAYKSLDGKHFQGRLMHILPAAEKKTYKIDDAQLAKLPLKKQKQIKRKLDASSSFSWNSLYMNSDAVMSSVAERLGVTKADLLDPTSSDAAVKQAHAETHVIQETKAYFSANGVNIDAFKQRERGNTAILVKNFSYGVKTEEIRKLFDPYGQITRLLMPPSGTIAIVEFGRPDEAQHAFKGLAYRKLGDSILFLEKAPKNLFDGTAAPQKPALETKAVSQGFSTADTFAADEVDDLTPTTTLFVKNLNFSTTNQSFMDLFRPLDGFVTGRIKTKPDPKRPGQTLSMGFGFVEFRTKAQAQAALAAMNGYKLDQHELVVRVSHRGMDAAEERRREDTAKKIAARRTKIIIKNLPFQATKKDIRSLFGAYGQLRSVRVPQKFDRTARGFGFADFVSAREAENAMDALKNTHLLGRKLVLDFANEEAIDAEEEIRQIEKKVGEQVDRVKLQKLSGPGRKKFTVGAQDEDEN</sequence>
<dbReference type="PANTHER" id="PTHR10352">
    <property type="entry name" value="EUKARYOTIC TRANSLATION INITIATION FACTOR 3 SUBUNIT G"/>
    <property type="match status" value="1"/>
</dbReference>
<evidence type="ECO:0000256" key="6">
    <source>
        <dbReference type="ARBA" id="ARBA00022884"/>
    </source>
</evidence>
<accession>A0A319DY37</accession>
<evidence type="ECO:0000256" key="5">
    <source>
        <dbReference type="ARBA" id="ARBA00022737"/>
    </source>
</evidence>
<dbReference type="STRING" id="1448320.A0A319DY37"/>